<comment type="similarity">
    <text evidence="2 8">Belongs to the V-ATPase proteolipid subunit family.</text>
</comment>
<feature type="domain" description="V-ATPase proteolipid subunit C-like" evidence="9">
    <location>
        <begin position="78"/>
        <end position="137"/>
    </location>
</feature>
<reference evidence="10" key="1">
    <citation type="submission" date="2021-01" db="EMBL/GenBank/DDBJ databases">
        <title>Genome public.</title>
        <authorList>
            <person name="Liu C."/>
            <person name="Sun Q."/>
        </authorList>
    </citation>
    <scope>NUCLEOTIDE SEQUENCE</scope>
    <source>
        <strain evidence="10">M6</strain>
    </source>
</reference>
<evidence type="ECO:0000256" key="8">
    <source>
        <dbReference type="RuleBase" id="RU363060"/>
    </source>
</evidence>
<proteinExistence type="inferred from homology"/>
<evidence type="ECO:0000313" key="10">
    <source>
        <dbReference type="EMBL" id="MBK6087857.1"/>
    </source>
</evidence>
<keyword evidence="11" id="KW-1185">Reference proteome</keyword>
<dbReference type="RefSeq" id="WP_186833371.1">
    <property type="nucleotide sequence ID" value="NZ_JAEQMG010000041.1"/>
</dbReference>
<name>A0A934TYM3_9FIRM</name>
<dbReference type="SUPFAM" id="SSF81333">
    <property type="entry name" value="F1F0 ATP synthase subunit C"/>
    <property type="match status" value="1"/>
</dbReference>
<dbReference type="Proteomes" id="UP000633365">
    <property type="component" value="Unassembled WGS sequence"/>
</dbReference>
<evidence type="ECO:0000256" key="4">
    <source>
        <dbReference type="ARBA" id="ARBA00022692"/>
    </source>
</evidence>
<dbReference type="InterPro" id="IPR000245">
    <property type="entry name" value="ATPase_proteolipid_csu"/>
</dbReference>
<evidence type="ECO:0000259" key="9">
    <source>
        <dbReference type="Pfam" id="PF00137"/>
    </source>
</evidence>
<evidence type="ECO:0000256" key="2">
    <source>
        <dbReference type="ARBA" id="ARBA00007296"/>
    </source>
</evidence>
<dbReference type="AlphaFoldDB" id="A0A934TYM3"/>
<dbReference type="PRINTS" id="PR00122">
    <property type="entry name" value="VACATPASE"/>
</dbReference>
<evidence type="ECO:0000256" key="3">
    <source>
        <dbReference type="ARBA" id="ARBA00022448"/>
    </source>
</evidence>
<evidence type="ECO:0000256" key="5">
    <source>
        <dbReference type="ARBA" id="ARBA00022989"/>
    </source>
</evidence>
<dbReference type="CDD" id="cd18120">
    <property type="entry name" value="ATP-synt_Vo_Ao_c"/>
    <property type="match status" value="1"/>
</dbReference>
<keyword evidence="3 8" id="KW-0813">Transport</keyword>
<keyword evidence="7 8" id="KW-0472">Membrane</keyword>
<dbReference type="Pfam" id="PF00137">
    <property type="entry name" value="ATP-synt_C"/>
    <property type="match status" value="1"/>
</dbReference>
<dbReference type="EMBL" id="JAEQMG010000041">
    <property type="protein sequence ID" value="MBK6087857.1"/>
    <property type="molecule type" value="Genomic_DNA"/>
</dbReference>
<dbReference type="InterPro" id="IPR035921">
    <property type="entry name" value="F/V-ATP_Csub_sf"/>
</dbReference>
<feature type="transmembrane region" description="Helical" evidence="8">
    <location>
        <begin position="34"/>
        <end position="56"/>
    </location>
</feature>
<evidence type="ECO:0000313" key="11">
    <source>
        <dbReference type="Proteomes" id="UP000633365"/>
    </source>
</evidence>
<keyword evidence="5 8" id="KW-1133">Transmembrane helix</keyword>
<gene>
    <name evidence="10" type="ORF">JKK62_04180</name>
</gene>
<organism evidence="10 11">
    <name type="scientific">Ruminococcus difficilis</name>
    <dbReference type="NCBI Taxonomy" id="2763069"/>
    <lineage>
        <taxon>Bacteria</taxon>
        <taxon>Bacillati</taxon>
        <taxon>Bacillota</taxon>
        <taxon>Clostridia</taxon>
        <taxon>Eubacteriales</taxon>
        <taxon>Oscillospiraceae</taxon>
        <taxon>Ruminococcus</taxon>
    </lineage>
</organism>
<evidence type="ECO:0000256" key="6">
    <source>
        <dbReference type="ARBA" id="ARBA00023065"/>
    </source>
</evidence>
<feature type="transmembrane region" description="Helical" evidence="8">
    <location>
        <begin position="76"/>
        <end position="105"/>
    </location>
</feature>
<comment type="subcellular location">
    <subcellularLocation>
        <location evidence="1">Membrane</location>
        <topology evidence="1">Multi-pass membrane protein</topology>
    </subcellularLocation>
</comment>
<evidence type="ECO:0000256" key="1">
    <source>
        <dbReference type="ARBA" id="ARBA00004141"/>
    </source>
</evidence>
<evidence type="ECO:0000256" key="7">
    <source>
        <dbReference type="ARBA" id="ARBA00023136"/>
    </source>
</evidence>
<feature type="transmembrane region" description="Helical" evidence="8">
    <location>
        <begin position="117"/>
        <end position="138"/>
    </location>
</feature>
<protein>
    <recommendedName>
        <fullName evidence="9">V-ATPase proteolipid subunit C-like domain-containing protein</fullName>
    </recommendedName>
</protein>
<feature type="transmembrane region" description="Helical" evidence="8">
    <location>
        <begin position="6"/>
        <end position="22"/>
    </location>
</feature>
<dbReference type="InterPro" id="IPR002379">
    <property type="entry name" value="ATPase_proteolipid_c-like_dom"/>
</dbReference>
<comment type="caution">
    <text evidence="10">The sequence shown here is derived from an EMBL/GenBank/DDBJ whole genome shotgun (WGS) entry which is preliminary data.</text>
</comment>
<sequence>MLQYLLMFIPAAFLVISVLLCIRSFKNGKSPKRAVLTQIFSFLAVSAFCLITPLVAHAADASTAVEAAASSSKGLGYISAGLSTGLSCIGGGIAVGGSAPAAIGATSEDPKNFGKSIIFVALGEGCALYGMLISIMIISSL</sequence>
<dbReference type="GO" id="GO:0046961">
    <property type="term" value="F:proton-transporting ATPase activity, rotational mechanism"/>
    <property type="evidence" value="ECO:0007669"/>
    <property type="project" value="InterPro"/>
</dbReference>
<accession>A0A934TYM3</accession>
<keyword evidence="4 8" id="KW-0812">Transmembrane</keyword>
<dbReference type="GO" id="GO:0033179">
    <property type="term" value="C:proton-transporting V-type ATPase, V0 domain"/>
    <property type="evidence" value="ECO:0007669"/>
    <property type="project" value="InterPro"/>
</dbReference>
<dbReference type="Gene3D" id="1.20.120.610">
    <property type="entry name" value="lithium bound rotor ring of v- atpase"/>
    <property type="match status" value="1"/>
</dbReference>
<keyword evidence="6 8" id="KW-0406">Ion transport</keyword>